<gene>
    <name evidence="1" type="ORF">DF947_11965</name>
</gene>
<dbReference type="EMBL" id="QGNY01000004">
    <property type="protein sequence ID" value="PWS31314.1"/>
    <property type="molecule type" value="Genomic_DNA"/>
</dbReference>
<dbReference type="OrthoDB" id="758222at2"/>
<evidence type="ECO:0000313" key="1">
    <source>
        <dbReference type="EMBL" id="PWS31314.1"/>
    </source>
</evidence>
<sequence>MKQKILFILLSCCVISCSRQKDLDSLFQKVKYDKSVIKDLDKYKLLNDIVIKNIDTIFKFRYHKRYIASENGKESWQQSDEDSYTFIFNHDENIHESIDGKNLPKFLLASIEKTVASIAKKNLLGFNVSRNGRFEIIIRNTYNKKTHSDIRERLIWNKKSIEHFDNNSLMKDSLVSKNCRYFIWVDTRGF</sequence>
<accession>A0A317EWX3</accession>
<organism evidence="1 2">
    <name type="scientific">Pedobacter paludis</name>
    <dbReference type="NCBI Taxonomy" id="2203212"/>
    <lineage>
        <taxon>Bacteria</taxon>
        <taxon>Pseudomonadati</taxon>
        <taxon>Bacteroidota</taxon>
        <taxon>Sphingobacteriia</taxon>
        <taxon>Sphingobacteriales</taxon>
        <taxon>Sphingobacteriaceae</taxon>
        <taxon>Pedobacter</taxon>
    </lineage>
</organism>
<dbReference type="AlphaFoldDB" id="A0A317EWX3"/>
<evidence type="ECO:0000313" key="2">
    <source>
        <dbReference type="Proteomes" id="UP000245391"/>
    </source>
</evidence>
<reference evidence="2" key="1">
    <citation type="submission" date="2018-05" db="EMBL/GenBank/DDBJ databases">
        <title>Pedobacter paludis sp. nov., isolated from wetland soil.</title>
        <authorList>
            <person name="Zhang Y."/>
        </authorList>
    </citation>
    <scope>NUCLEOTIDE SEQUENCE [LARGE SCALE GENOMIC DNA]</scope>
    <source>
        <strain evidence="2">R-8</strain>
    </source>
</reference>
<proteinExistence type="predicted"/>
<protein>
    <submittedName>
        <fullName evidence="1">Uncharacterized protein</fullName>
    </submittedName>
</protein>
<name>A0A317EWX3_9SPHI</name>
<keyword evidence="2" id="KW-1185">Reference proteome</keyword>
<dbReference type="RefSeq" id="WP_109930078.1">
    <property type="nucleotide sequence ID" value="NZ_QGNY01000004.1"/>
</dbReference>
<comment type="caution">
    <text evidence="1">The sequence shown here is derived from an EMBL/GenBank/DDBJ whole genome shotgun (WGS) entry which is preliminary data.</text>
</comment>
<dbReference type="Proteomes" id="UP000245391">
    <property type="component" value="Unassembled WGS sequence"/>
</dbReference>